<dbReference type="EMBL" id="REGN01003317">
    <property type="protein sequence ID" value="RNA23275.1"/>
    <property type="molecule type" value="Genomic_DNA"/>
</dbReference>
<proteinExistence type="predicted"/>
<feature type="transmembrane region" description="Helical" evidence="1">
    <location>
        <begin position="41"/>
        <end position="60"/>
    </location>
</feature>
<dbReference type="Proteomes" id="UP000276133">
    <property type="component" value="Unassembled WGS sequence"/>
</dbReference>
<accession>A0A3M7RIZ8</accession>
<comment type="caution">
    <text evidence="2">The sequence shown here is derived from an EMBL/GenBank/DDBJ whole genome shotgun (WGS) entry which is preliminary data.</text>
</comment>
<protein>
    <submittedName>
        <fullName evidence="2">Uncharacterized protein</fullName>
    </submittedName>
</protein>
<gene>
    <name evidence="2" type="ORF">BpHYR1_033074</name>
</gene>
<name>A0A3M7RIZ8_BRAPC</name>
<keyword evidence="1" id="KW-0812">Transmembrane</keyword>
<evidence type="ECO:0000313" key="2">
    <source>
        <dbReference type="EMBL" id="RNA23275.1"/>
    </source>
</evidence>
<evidence type="ECO:0000313" key="3">
    <source>
        <dbReference type="Proteomes" id="UP000276133"/>
    </source>
</evidence>
<evidence type="ECO:0000256" key="1">
    <source>
        <dbReference type="SAM" id="Phobius"/>
    </source>
</evidence>
<keyword evidence="3" id="KW-1185">Reference proteome</keyword>
<keyword evidence="1" id="KW-0472">Membrane</keyword>
<dbReference type="AlphaFoldDB" id="A0A3M7RIZ8"/>
<organism evidence="2 3">
    <name type="scientific">Brachionus plicatilis</name>
    <name type="common">Marine rotifer</name>
    <name type="synonym">Brachionus muelleri</name>
    <dbReference type="NCBI Taxonomy" id="10195"/>
    <lineage>
        <taxon>Eukaryota</taxon>
        <taxon>Metazoa</taxon>
        <taxon>Spiralia</taxon>
        <taxon>Gnathifera</taxon>
        <taxon>Rotifera</taxon>
        <taxon>Eurotatoria</taxon>
        <taxon>Monogononta</taxon>
        <taxon>Pseudotrocha</taxon>
        <taxon>Ploima</taxon>
        <taxon>Brachionidae</taxon>
        <taxon>Brachionus</taxon>
    </lineage>
</organism>
<reference evidence="2 3" key="1">
    <citation type="journal article" date="2018" name="Sci. Rep.">
        <title>Genomic signatures of local adaptation to the degree of environmental predictability in rotifers.</title>
        <authorList>
            <person name="Franch-Gras L."/>
            <person name="Hahn C."/>
            <person name="Garcia-Roger E.M."/>
            <person name="Carmona M.J."/>
            <person name="Serra M."/>
            <person name="Gomez A."/>
        </authorList>
    </citation>
    <scope>NUCLEOTIDE SEQUENCE [LARGE SCALE GENOMIC DNA]</scope>
    <source>
        <strain evidence="2">HYR1</strain>
    </source>
</reference>
<sequence>MNLKIEDEACSIWSLVRDQSAKPLFSSIDVDQIDPTDPNHASLGTCFLFLSCLFGLKMRYRKDIKTSLKQTIAKW</sequence>
<keyword evidence="1" id="KW-1133">Transmembrane helix</keyword>